<dbReference type="RefSeq" id="WP_036136690.1">
    <property type="nucleotide sequence ID" value="NZ_AVBH01000044.1"/>
</dbReference>
<dbReference type="Proteomes" id="UP000030003">
    <property type="component" value="Unassembled WGS sequence"/>
</dbReference>
<dbReference type="STRING" id="1385515.GCA_000423325_01706"/>
<name>A0A0A0M9H0_9GAMM</name>
<reference evidence="2 3" key="1">
    <citation type="submission" date="2013-08" db="EMBL/GenBank/DDBJ databases">
        <title>Genomic analysis of Lysobacter defluvii.</title>
        <authorList>
            <person name="Wang Q."/>
            <person name="Wang G."/>
        </authorList>
    </citation>
    <scope>NUCLEOTIDE SEQUENCE [LARGE SCALE GENOMIC DNA]</scope>
    <source>
        <strain evidence="2 3">IMMIB APB-9</strain>
    </source>
</reference>
<proteinExistence type="predicted"/>
<organism evidence="2 3">
    <name type="scientific">Lysobacter defluvii IMMIB APB-9 = DSM 18482</name>
    <dbReference type="NCBI Taxonomy" id="1385515"/>
    <lineage>
        <taxon>Bacteria</taxon>
        <taxon>Pseudomonadati</taxon>
        <taxon>Pseudomonadota</taxon>
        <taxon>Gammaproteobacteria</taxon>
        <taxon>Lysobacterales</taxon>
        <taxon>Lysobacteraceae</taxon>
        <taxon>Novilysobacter</taxon>
    </lineage>
</organism>
<dbReference type="eggNOG" id="COG3198">
    <property type="taxonomic scope" value="Bacteria"/>
</dbReference>
<dbReference type="OrthoDB" id="5948217at2"/>
<accession>A0A0A0M9H0</accession>
<comment type="caution">
    <text evidence="2">The sequence shown here is derived from an EMBL/GenBank/DDBJ whole genome shotgun (WGS) entry which is preliminary data.</text>
</comment>
<dbReference type="AlphaFoldDB" id="A0A0A0M9H0"/>
<dbReference type="InterPro" id="IPR008620">
    <property type="entry name" value="FixH"/>
</dbReference>
<evidence type="ECO:0000256" key="1">
    <source>
        <dbReference type="SAM" id="Phobius"/>
    </source>
</evidence>
<protein>
    <submittedName>
        <fullName evidence="2">FixH</fullName>
    </submittedName>
</protein>
<keyword evidence="1" id="KW-0472">Membrane</keyword>
<feature type="non-terminal residue" evidence="2">
    <location>
        <position position="165"/>
    </location>
</feature>
<dbReference type="Pfam" id="PF05751">
    <property type="entry name" value="FixH"/>
    <property type="match status" value="1"/>
</dbReference>
<keyword evidence="1" id="KW-1133">Transmembrane helix</keyword>
<feature type="transmembrane region" description="Helical" evidence="1">
    <location>
        <begin position="20"/>
        <end position="42"/>
    </location>
</feature>
<evidence type="ECO:0000313" key="3">
    <source>
        <dbReference type="Proteomes" id="UP000030003"/>
    </source>
</evidence>
<keyword evidence="1" id="KW-0812">Transmembrane</keyword>
<evidence type="ECO:0000313" key="2">
    <source>
        <dbReference type="EMBL" id="KGO98874.1"/>
    </source>
</evidence>
<sequence>MTEKNQQETGTRSSPWRQPVMWLVIGLPVAVVIAGIIMIILAGGEGATDVVPDDVQRTAQIQTADLGPDQTAHDMRLSAIARIDLEGAFVEVLPVNGDFDREAPLRLHLLHPALEDGDQAFEVQPTETGWRADGTPGVEHAWRVRLEPMDGQWRLHGRLPAGQQA</sequence>
<dbReference type="EMBL" id="AVBH01000044">
    <property type="protein sequence ID" value="KGO98874.1"/>
    <property type="molecule type" value="Genomic_DNA"/>
</dbReference>
<keyword evidence="3" id="KW-1185">Reference proteome</keyword>
<gene>
    <name evidence="2" type="ORF">N791_13365</name>
</gene>